<dbReference type="Proteomes" id="UP000291343">
    <property type="component" value="Unassembled WGS sequence"/>
</dbReference>
<comment type="caution">
    <text evidence="1">The sequence shown here is derived from an EMBL/GenBank/DDBJ whole genome shotgun (WGS) entry which is preliminary data.</text>
</comment>
<organism evidence="1 2">
    <name type="scientific">Laodelphax striatellus</name>
    <name type="common">Small brown planthopper</name>
    <name type="synonym">Delphax striatella</name>
    <dbReference type="NCBI Taxonomy" id="195883"/>
    <lineage>
        <taxon>Eukaryota</taxon>
        <taxon>Metazoa</taxon>
        <taxon>Ecdysozoa</taxon>
        <taxon>Arthropoda</taxon>
        <taxon>Hexapoda</taxon>
        <taxon>Insecta</taxon>
        <taxon>Pterygota</taxon>
        <taxon>Neoptera</taxon>
        <taxon>Paraneoptera</taxon>
        <taxon>Hemiptera</taxon>
        <taxon>Auchenorrhyncha</taxon>
        <taxon>Fulgoroidea</taxon>
        <taxon>Delphacidae</taxon>
        <taxon>Criomorphinae</taxon>
        <taxon>Laodelphax</taxon>
    </lineage>
</organism>
<dbReference type="SUPFAM" id="SSF56219">
    <property type="entry name" value="DNase I-like"/>
    <property type="match status" value="1"/>
</dbReference>
<gene>
    <name evidence="1" type="ORF">LSTR_LSTR010892</name>
</gene>
<evidence type="ECO:0000313" key="1">
    <source>
        <dbReference type="EMBL" id="RZF46230.1"/>
    </source>
</evidence>
<dbReference type="SMR" id="A0A482XL00"/>
<reference evidence="1 2" key="1">
    <citation type="journal article" date="2017" name="Gigascience">
        <title>Genome sequence of the small brown planthopper, Laodelphax striatellus.</title>
        <authorList>
            <person name="Zhu J."/>
            <person name="Jiang F."/>
            <person name="Wang X."/>
            <person name="Yang P."/>
            <person name="Bao Y."/>
            <person name="Zhao W."/>
            <person name="Wang W."/>
            <person name="Lu H."/>
            <person name="Wang Q."/>
            <person name="Cui N."/>
            <person name="Li J."/>
            <person name="Chen X."/>
            <person name="Luo L."/>
            <person name="Yu J."/>
            <person name="Kang L."/>
            <person name="Cui F."/>
        </authorList>
    </citation>
    <scope>NUCLEOTIDE SEQUENCE [LARGE SCALE GENOMIC DNA]</scope>
    <source>
        <strain evidence="1">Lst14</strain>
    </source>
</reference>
<dbReference type="EMBL" id="QKKF02006848">
    <property type="protein sequence ID" value="RZF46230.1"/>
    <property type="molecule type" value="Genomic_DNA"/>
</dbReference>
<keyword evidence="2" id="KW-1185">Reference proteome</keyword>
<sequence length="139" mass="16059">MKHSMQSVYGEDKLMELEEAMKEVLWDIIGIAEIRRSYEKIAERNSGHIFCHSAATRGNRGVGFFVNKLHSKSITEFKPVSDRIAFLRLSIGNNKLMIIQAHAPTSDISEEDIKYFYESIERGNDAQENWRKTYCDGRL</sequence>
<dbReference type="InParanoid" id="A0A482XL00"/>
<dbReference type="InterPro" id="IPR036691">
    <property type="entry name" value="Endo/exonu/phosph_ase_sf"/>
</dbReference>
<proteinExistence type="predicted"/>
<dbReference type="AlphaFoldDB" id="A0A482XL00"/>
<evidence type="ECO:0000313" key="2">
    <source>
        <dbReference type="Proteomes" id="UP000291343"/>
    </source>
</evidence>
<dbReference type="STRING" id="195883.A0A482XL00"/>
<accession>A0A482XL00</accession>
<dbReference type="OrthoDB" id="5824787at2759"/>
<dbReference type="Gene3D" id="3.60.10.10">
    <property type="entry name" value="Endonuclease/exonuclease/phosphatase"/>
    <property type="match status" value="1"/>
</dbReference>
<protein>
    <submittedName>
        <fullName evidence="1">Uncharacterized protein</fullName>
    </submittedName>
</protein>
<name>A0A482XL00_LAOST</name>